<dbReference type="NCBIfam" id="TIGR02282">
    <property type="entry name" value="MltB"/>
    <property type="match status" value="1"/>
</dbReference>
<accession>A0A2U1D0G1</accession>
<dbReference type="Pfam" id="PF13406">
    <property type="entry name" value="SLT_2"/>
    <property type="match status" value="1"/>
</dbReference>
<name>A0A2U1D0G1_9GAMM</name>
<dbReference type="PANTHER" id="PTHR30163">
    <property type="entry name" value="MEMBRANE-BOUND LYTIC MUREIN TRANSGLYCOSYLASE B"/>
    <property type="match status" value="1"/>
</dbReference>
<evidence type="ECO:0000256" key="1">
    <source>
        <dbReference type="PIRSR" id="PIRSR611757-1"/>
    </source>
</evidence>
<dbReference type="OrthoDB" id="9772911at2"/>
<dbReference type="Proteomes" id="UP000245887">
    <property type="component" value="Unassembled WGS sequence"/>
</dbReference>
<dbReference type="InterPro" id="IPR043426">
    <property type="entry name" value="MltB-like"/>
</dbReference>
<dbReference type="FunFam" id="1.10.8.350:FF:000001">
    <property type="entry name" value="Lytic murein transglycosylase B"/>
    <property type="match status" value="1"/>
</dbReference>
<dbReference type="InterPro" id="IPR011757">
    <property type="entry name" value="Lytic_transglycosylase_MltB"/>
</dbReference>
<dbReference type="EMBL" id="QEKQ01000001">
    <property type="protein sequence ID" value="PVY78864.1"/>
    <property type="molecule type" value="Genomic_DNA"/>
</dbReference>
<dbReference type="SUPFAM" id="SSF53955">
    <property type="entry name" value="Lysozyme-like"/>
    <property type="match status" value="1"/>
</dbReference>
<comment type="caution">
    <text evidence="4">The sequence shown here is derived from an EMBL/GenBank/DDBJ whole genome shotgun (WGS) entry which is preliminary data.</text>
</comment>
<dbReference type="AlphaFoldDB" id="A0A2U1D0G1"/>
<dbReference type="InterPro" id="IPR023346">
    <property type="entry name" value="Lysozyme-like_dom_sf"/>
</dbReference>
<dbReference type="InterPro" id="IPR031304">
    <property type="entry name" value="SLT_2"/>
</dbReference>
<keyword evidence="2" id="KW-0732">Signal</keyword>
<evidence type="ECO:0000259" key="3">
    <source>
        <dbReference type="Pfam" id="PF13406"/>
    </source>
</evidence>
<feature type="signal peptide" evidence="2">
    <location>
        <begin position="1"/>
        <end position="24"/>
    </location>
</feature>
<sequence>MLRSCFLSVMLLIALSLLSAGTTADYRQDPEARAMVDRLVAEDGLDRNQLMDWLGQARRQEQVLSLIRRPAEKTLTWGEYRSIFLTERRTRLGHRFLNQHEQAFARAEDVYGVPRAIVAAIIGVETRYGDVMGSIRVLDALATLAFDYPPRSDFFRGQLAEYFRLVHEQDFEVTEPTGSYAGAMGYGQFIPGSYRHYARDFDGDGVVDLMGSPVDAIGSVAHYMARHDWQPGQPVAVPVDEATPSPALLTEGLKPRLTLADYRRAGIDDGTPLASDTPARLLALTVGDQTRYWLTFPNFYAITRYNHSHLYAMAVLALSRTLETDEGKG</sequence>
<feature type="active site" evidence="1">
    <location>
        <position position="125"/>
    </location>
</feature>
<evidence type="ECO:0000313" key="5">
    <source>
        <dbReference type="Proteomes" id="UP000245887"/>
    </source>
</evidence>
<feature type="domain" description="Transglycosylase SLT" evidence="3">
    <location>
        <begin position="31"/>
        <end position="319"/>
    </location>
</feature>
<protein>
    <submittedName>
        <fullName evidence="4">Membrane-bound lytic murein transglycosylase B</fullName>
    </submittedName>
</protein>
<proteinExistence type="predicted"/>
<dbReference type="GO" id="GO:0008933">
    <property type="term" value="F:peptidoglycan lytic transglycosylase activity"/>
    <property type="evidence" value="ECO:0007669"/>
    <property type="project" value="TreeGrafter"/>
</dbReference>
<gene>
    <name evidence="4" type="ORF">C8D92_10167</name>
</gene>
<dbReference type="GO" id="GO:0009253">
    <property type="term" value="P:peptidoglycan catabolic process"/>
    <property type="evidence" value="ECO:0007669"/>
    <property type="project" value="TreeGrafter"/>
</dbReference>
<dbReference type="PANTHER" id="PTHR30163:SF9">
    <property type="entry name" value="MEMBRANE-BOUND LYTIC MUREIN TRANSGLYCOSYLASE B"/>
    <property type="match status" value="1"/>
</dbReference>
<evidence type="ECO:0000256" key="2">
    <source>
        <dbReference type="SAM" id="SignalP"/>
    </source>
</evidence>
<dbReference type="RefSeq" id="WP_116918131.1">
    <property type="nucleotide sequence ID" value="NZ_QEKQ01000001.1"/>
</dbReference>
<dbReference type="CDD" id="cd13399">
    <property type="entry name" value="Slt35-like"/>
    <property type="match status" value="1"/>
</dbReference>
<dbReference type="Gene3D" id="1.10.8.350">
    <property type="entry name" value="Bacterial muramidase"/>
    <property type="match status" value="1"/>
</dbReference>
<feature type="chain" id="PRO_5015723957" evidence="2">
    <location>
        <begin position="25"/>
        <end position="329"/>
    </location>
</feature>
<dbReference type="Gene3D" id="1.10.530.10">
    <property type="match status" value="1"/>
</dbReference>
<evidence type="ECO:0000313" key="4">
    <source>
        <dbReference type="EMBL" id="PVY78864.1"/>
    </source>
</evidence>
<organism evidence="4 5">
    <name type="scientific">Tamilnaduibacter salinus</name>
    <dbReference type="NCBI Taxonomy" id="1484056"/>
    <lineage>
        <taxon>Bacteria</taxon>
        <taxon>Pseudomonadati</taxon>
        <taxon>Pseudomonadota</taxon>
        <taxon>Gammaproteobacteria</taxon>
        <taxon>Pseudomonadales</taxon>
        <taxon>Marinobacteraceae</taxon>
        <taxon>Tamilnaduibacter</taxon>
    </lineage>
</organism>
<reference evidence="4 5" key="1">
    <citation type="submission" date="2018-04" db="EMBL/GenBank/DDBJ databases">
        <title>Genomic Encyclopedia of Type Strains, Phase IV (KMG-IV): sequencing the most valuable type-strain genomes for metagenomic binning, comparative biology and taxonomic classification.</title>
        <authorList>
            <person name="Goeker M."/>
        </authorList>
    </citation>
    <scope>NUCLEOTIDE SEQUENCE [LARGE SCALE GENOMIC DNA]</scope>
    <source>
        <strain evidence="4 5">DSM 28688</strain>
    </source>
</reference>